<dbReference type="InterPro" id="IPR051465">
    <property type="entry name" value="Cell_Envelope_Struct_Comp"/>
</dbReference>
<comment type="caution">
    <text evidence="3">The sequence shown here is derived from an EMBL/GenBank/DDBJ whole genome shotgun (WGS) entry which is preliminary data.</text>
</comment>
<protein>
    <recommendedName>
        <fullName evidence="2">SLH domain-containing protein</fullName>
    </recommendedName>
</protein>
<feature type="domain" description="SLH" evidence="2">
    <location>
        <begin position="375"/>
        <end position="438"/>
    </location>
</feature>
<keyword evidence="1" id="KW-0732">Signal</keyword>
<dbReference type="Proteomes" id="UP000178951">
    <property type="component" value="Unassembled WGS sequence"/>
</dbReference>
<evidence type="ECO:0000259" key="2">
    <source>
        <dbReference type="PROSITE" id="PS51272"/>
    </source>
</evidence>
<evidence type="ECO:0000313" key="3">
    <source>
        <dbReference type="EMBL" id="OGC35371.1"/>
    </source>
</evidence>
<proteinExistence type="predicted"/>
<dbReference type="PANTHER" id="PTHR43308:SF5">
    <property type="entry name" value="S-LAYER PROTEIN _ PEPTIDOGLYCAN ENDO-BETA-N-ACETYLGLUCOSAMINIDASE"/>
    <property type="match status" value="1"/>
</dbReference>
<evidence type="ECO:0000256" key="1">
    <source>
        <dbReference type="SAM" id="SignalP"/>
    </source>
</evidence>
<feature type="domain" description="SLH" evidence="2">
    <location>
        <begin position="440"/>
        <end position="499"/>
    </location>
</feature>
<organism evidence="3 4">
    <name type="scientific">candidate division WOR-1 bacterium RIFOXYB2_FULL_48_7</name>
    <dbReference type="NCBI Taxonomy" id="1802583"/>
    <lineage>
        <taxon>Bacteria</taxon>
        <taxon>Bacillati</taxon>
        <taxon>Saganbacteria</taxon>
    </lineage>
</organism>
<dbReference type="InterPro" id="IPR001119">
    <property type="entry name" value="SLH_dom"/>
</dbReference>
<accession>A0A1F4TRQ2</accession>
<dbReference type="STRING" id="1802583.A2311_03420"/>
<sequence length="566" mass="61540">MRDKLLFVAAVCLLASSAFAALDISEIGEGARPLGLGRAFVGLADDASAIFTNPAGLGRNNNLNIVSMTGQMMSDANYVMLGAADLSPIGKVGIGFVNVSVGSIPMTTIEGSGASLEVKLRSDSPYAEYNNSLIFLSYGSKLSRFLRNNAGSNFSIGTNLKFMLQGYAGGGTPMQDVAGGGMDADLGLLWDVNNWLNLGLNLKNFLPTSFGGKFVWKARGGNPEIVESIPMTTHAGARFKLIGQPGWRLNPDQKLDLLVDYESYREDNKPATWHIGTEFWPMEAIAFRVGLDQKPKAGESGVGVDNNYSAGIGLNLSGITFDYAYHQFGDVGENATHFFSIGYREGAQLIDKPVRKNLNKDKLTIPVPEIVPKPPLKQFADVAEDFWARKPIEYLATLNIMDGYSDETFRPNKEITRGELAVLLVKAKGFEIAKEVKFQFADVASQAFEAPFISLAVERGYFQGFPDGNFQPESRISRAQMAVVLAKFSGIYVKPSITTKPYADVAPDHWAAPAISADKMSGFFDYLNGQPFKPDAFFTRAEAAEIISKTPFAKKQIEKLISGKNS</sequence>
<reference evidence="3 4" key="1">
    <citation type="journal article" date="2016" name="Nat. Commun.">
        <title>Thousands of microbial genomes shed light on interconnected biogeochemical processes in an aquifer system.</title>
        <authorList>
            <person name="Anantharaman K."/>
            <person name="Brown C.T."/>
            <person name="Hug L.A."/>
            <person name="Sharon I."/>
            <person name="Castelle C.J."/>
            <person name="Probst A.J."/>
            <person name="Thomas B.C."/>
            <person name="Singh A."/>
            <person name="Wilkins M.J."/>
            <person name="Karaoz U."/>
            <person name="Brodie E.L."/>
            <person name="Williams K.H."/>
            <person name="Hubbard S.S."/>
            <person name="Banfield J.F."/>
        </authorList>
    </citation>
    <scope>NUCLEOTIDE SEQUENCE [LARGE SCALE GENOMIC DNA]</scope>
</reference>
<feature type="domain" description="SLH" evidence="2">
    <location>
        <begin position="501"/>
        <end position="561"/>
    </location>
</feature>
<dbReference type="EMBL" id="MEUF01000029">
    <property type="protein sequence ID" value="OGC35371.1"/>
    <property type="molecule type" value="Genomic_DNA"/>
</dbReference>
<evidence type="ECO:0000313" key="4">
    <source>
        <dbReference type="Proteomes" id="UP000178951"/>
    </source>
</evidence>
<name>A0A1F4TRQ2_UNCSA</name>
<dbReference type="AlphaFoldDB" id="A0A1F4TRQ2"/>
<dbReference type="PANTHER" id="PTHR43308">
    <property type="entry name" value="OUTER MEMBRANE PROTEIN ALPHA-RELATED"/>
    <property type="match status" value="1"/>
</dbReference>
<dbReference type="Pfam" id="PF00395">
    <property type="entry name" value="SLH"/>
    <property type="match status" value="2"/>
</dbReference>
<feature type="chain" id="PRO_5009514663" description="SLH domain-containing protein" evidence="1">
    <location>
        <begin position="21"/>
        <end position="566"/>
    </location>
</feature>
<feature type="signal peptide" evidence="1">
    <location>
        <begin position="1"/>
        <end position="20"/>
    </location>
</feature>
<dbReference type="PROSITE" id="PS51272">
    <property type="entry name" value="SLH"/>
    <property type="match status" value="3"/>
</dbReference>
<gene>
    <name evidence="3" type="ORF">A2311_03420</name>
</gene>
<dbReference type="Gene3D" id="2.40.160.60">
    <property type="entry name" value="Outer membrane protein transport protein (OMPP1/FadL/TodX)"/>
    <property type="match status" value="1"/>
</dbReference>